<dbReference type="OrthoDB" id="3687641at2759"/>
<dbReference type="Pfam" id="PF11807">
    <property type="entry name" value="UstYa"/>
    <property type="match status" value="1"/>
</dbReference>
<feature type="non-terminal residue" evidence="3">
    <location>
        <position position="1"/>
    </location>
</feature>
<evidence type="ECO:0000256" key="2">
    <source>
        <dbReference type="ARBA" id="ARBA00035112"/>
    </source>
</evidence>
<accession>A0A9P5NGV1</accession>
<dbReference type="InterPro" id="IPR021765">
    <property type="entry name" value="UstYa-like"/>
</dbReference>
<evidence type="ECO:0000256" key="1">
    <source>
        <dbReference type="ARBA" id="ARBA00004685"/>
    </source>
</evidence>
<dbReference type="GO" id="GO:0043386">
    <property type="term" value="P:mycotoxin biosynthetic process"/>
    <property type="evidence" value="ECO:0007669"/>
    <property type="project" value="InterPro"/>
</dbReference>
<keyword evidence="4" id="KW-1185">Reference proteome</keyword>
<evidence type="ECO:0000313" key="4">
    <source>
        <dbReference type="Proteomes" id="UP000724874"/>
    </source>
</evidence>
<dbReference type="PANTHER" id="PTHR33365">
    <property type="entry name" value="YALI0B05434P"/>
    <property type="match status" value="1"/>
</dbReference>
<evidence type="ECO:0000313" key="3">
    <source>
        <dbReference type="EMBL" id="KAF8885542.1"/>
    </source>
</evidence>
<comment type="caution">
    <text evidence="3">The sequence shown here is derived from an EMBL/GenBank/DDBJ whole genome shotgun (WGS) entry which is preliminary data.</text>
</comment>
<gene>
    <name evidence="3" type="ORF">CPB84DRAFT_1685410</name>
</gene>
<comment type="similarity">
    <text evidence="2">Belongs to the ustYa family.</text>
</comment>
<name>A0A9P5NGV1_GYMJU</name>
<protein>
    <submittedName>
        <fullName evidence="3">Uncharacterized protein</fullName>
    </submittedName>
</protein>
<dbReference type="Proteomes" id="UP000724874">
    <property type="component" value="Unassembled WGS sequence"/>
</dbReference>
<organism evidence="3 4">
    <name type="scientific">Gymnopilus junonius</name>
    <name type="common">Spectacular rustgill mushroom</name>
    <name type="synonym">Gymnopilus spectabilis subsp. junonius</name>
    <dbReference type="NCBI Taxonomy" id="109634"/>
    <lineage>
        <taxon>Eukaryota</taxon>
        <taxon>Fungi</taxon>
        <taxon>Dikarya</taxon>
        <taxon>Basidiomycota</taxon>
        <taxon>Agaricomycotina</taxon>
        <taxon>Agaricomycetes</taxon>
        <taxon>Agaricomycetidae</taxon>
        <taxon>Agaricales</taxon>
        <taxon>Agaricineae</taxon>
        <taxon>Hymenogastraceae</taxon>
        <taxon>Gymnopilus</taxon>
    </lineage>
</organism>
<comment type="pathway">
    <text evidence="1">Mycotoxin biosynthesis.</text>
</comment>
<dbReference type="PANTHER" id="PTHR33365:SF4">
    <property type="entry name" value="CYCLOCHLOROTINE BIOSYNTHESIS PROTEIN O"/>
    <property type="match status" value="1"/>
</dbReference>
<dbReference type="AlphaFoldDB" id="A0A9P5NGV1"/>
<sequence length="64" mass="7545">YIGYCLDSIRQSLMCSADISVMVWQWSDALQKTVEYGDVAHVCRRFDKIQEWAKDHQITDTFNK</sequence>
<dbReference type="EMBL" id="JADNYJ010000101">
    <property type="protein sequence ID" value="KAF8885542.1"/>
    <property type="molecule type" value="Genomic_DNA"/>
</dbReference>
<reference evidence="3" key="1">
    <citation type="submission" date="2020-11" db="EMBL/GenBank/DDBJ databases">
        <authorList>
            <consortium name="DOE Joint Genome Institute"/>
            <person name="Ahrendt S."/>
            <person name="Riley R."/>
            <person name="Andreopoulos W."/>
            <person name="LaButti K."/>
            <person name="Pangilinan J."/>
            <person name="Ruiz-duenas F.J."/>
            <person name="Barrasa J.M."/>
            <person name="Sanchez-Garcia M."/>
            <person name="Camarero S."/>
            <person name="Miyauchi S."/>
            <person name="Serrano A."/>
            <person name="Linde D."/>
            <person name="Babiker R."/>
            <person name="Drula E."/>
            <person name="Ayuso-Fernandez I."/>
            <person name="Pacheco R."/>
            <person name="Padilla G."/>
            <person name="Ferreira P."/>
            <person name="Barriuso J."/>
            <person name="Kellner H."/>
            <person name="Castanera R."/>
            <person name="Alfaro M."/>
            <person name="Ramirez L."/>
            <person name="Pisabarro A.G."/>
            <person name="Kuo A."/>
            <person name="Tritt A."/>
            <person name="Lipzen A."/>
            <person name="He G."/>
            <person name="Yan M."/>
            <person name="Ng V."/>
            <person name="Cullen D."/>
            <person name="Martin F."/>
            <person name="Rosso M.-N."/>
            <person name="Henrissat B."/>
            <person name="Hibbett D."/>
            <person name="Martinez A.T."/>
            <person name="Grigoriev I.V."/>
        </authorList>
    </citation>
    <scope>NUCLEOTIDE SEQUENCE</scope>
    <source>
        <strain evidence="3">AH 44721</strain>
    </source>
</reference>
<proteinExistence type="inferred from homology"/>